<dbReference type="AlphaFoldDB" id="A0A5C3DWT8"/>
<keyword evidence="2" id="KW-1185">Reference proteome</keyword>
<evidence type="ECO:0000313" key="1">
    <source>
        <dbReference type="EMBL" id="SPO22688.1"/>
    </source>
</evidence>
<proteinExistence type="predicted"/>
<accession>A0A5C3DWT8</accession>
<reference evidence="1 2" key="1">
    <citation type="submission" date="2018-03" db="EMBL/GenBank/DDBJ databases">
        <authorList>
            <person name="Guldener U."/>
        </authorList>
    </citation>
    <scope>NUCLEOTIDE SEQUENCE [LARGE SCALE GENOMIC DNA]</scope>
    <source>
        <strain evidence="1 2">NBRC100155</strain>
    </source>
</reference>
<dbReference type="EMBL" id="OOIN01000004">
    <property type="protein sequence ID" value="SPO22688.1"/>
    <property type="molecule type" value="Genomic_DNA"/>
</dbReference>
<dbReference type="OrthoDB" id="3033142at2759"/>
<sequence length="425" mass="48234">MPTRSSTPTRTSTLKIQKSIVAIMPPAQQTFAWPAQAQRTVAVRAGSMLPQEELNQQQQRLALQIKTNLTMASIQQDFKSRHAKMVATHHQPELSAKYCKDLSRAEDFLRLFVTEVYMPRLYGDNSPFAAEDFLGHPPCCSLAQDRGFWKMIALFVTVRLVPHCFTGKQRRTICTSFREFQALYLAYRRVTGKAVDTQVILECHAVIEENGLEAEMPKPIATYRNMVTFKKDGIFGNQLFLRCPREQVQLAAYNLMIAFCAARPAEVVKWKHKHAGLQYRQLNFYLLLWEDGEEDGQLGGPSRIGADKAAIAANNADNADNADNAKLPQFQLHCNVKIEKLKGHRAGLHKWREQPLYSTGEDICLDPVLLLAHLAELNNAFPAGLTVASMLKDTDPSYFEENDFLPMPFRPEVQDLHVFRTFDKH</sequence>
<organism evidence="1 2">
    <name type="scientific">Ustilago trichophora</name>
    <dbReference type="NCBI Taxonomy" id="86804"/>
    <lineage>
        <taxon>Eukaryota</taxon>
        <taxon>Fungi</taxon>
        <taxon>Dikarya</taxon>
        <taxon>Basidiomycota</taxon>
        <taxon>Ustilaginomycotina</taxon>
        <taxon>Ustilaginomycetes</taxon>
        <taxon>Ustilaginales</taxon>
        <taxon>Ustilaginaceae</taxon>
        <taxon>Ustilago</taxon>
    </lineage>
</organism>
<dbReference type="Proteomes" id="UP000324022">
    <property type="component" value="Unassembled WGS sequence"/>
</dbReference>
<evidence type="ECO:0000313" key="2">
    <source>
        <dbReference type="Proteomes" id="UP000324022"/>
    </source>
</evidence>
<protein>
    <submittedName>
        <fullName evidence="1">Uncharacterized protein</fullName>
    </submittedName>
</protein>
<gene>
    <name evidence="1" type="ORF">UTRI_01366</name>
</gene>
<name>A0A5C3DWT8_9BASI</name>